<dbReference type="InterPro" id="IPR010566">
    <property type="entry name" value="Haemolys_ca-bd"/>
</dbReference>
<keyword evidence="12" id="KW-1185">Reference proteome</keyword>
<evidence type="ECO:0000256" key="5">
    <source>
        <dbReference type="ARBA" id="ARBA00022737"/>
    </source>
</evidence>
<evidence type="ECO:0000256" key="2">
    <source>
        <dbReference type="ARBA" id="ARBA00004613"/>
    </source>
</evidence>
<keyword evidence="8" id="KW-0472">Membrane</keyword>
<feature type="region of interest" description="Disordered" evidence="9">
    <location>
        <begin position="1177"/>
        <end position="1198"/>
    </location>
</feature>
<keyword evidence="3" id="KW-0964">Secreted</keyword>
<proteinExistence type="predicted"/>
<dbReference type="InterPro" id="IPR011049">
    <property type="entry name" value="Serralysin-like_metalloprot_C"/>
</dbReference>
<evidence type="ECO:0000313" key="12">
    <source>
        <dbReference type="Proteomes" id="UP001327459"/>
    </source>
</evidence>
<feature type="region of interest" description="Disordered" evidence="9">
    <location>
        <begin position="1137"/>
        <end position="1156"/>
    </location>
</feature>
<dbReference type="Proteomes" id="UP001327459">
    <property type="component" value="Chromosome"/>
</dbReference>
<dbReference type="RefSeq" id="WP_322522210.1">
    <property type="nucleotide sequence ID" value="NZ_CP140153.1"/>
</dbReference>
<feature type="region of interest" description="Disordered" evidence="9">
    <location>
        <begin position="2676"/>
        <end position="2741"/>
    </location>
</feature>
<name>A0ABZ0YZS4_9GAMM</name>
<keyword evidence="4" id="KW-0800">Toxin</keyword>
<evidence type="ECO:0000256" key="6">
    <source>
        <dbReference type="ARBA" id="ARBA00022837"/>
    </source>
</evidence>
<dbReference type="InterPro" id="IPR029058">
    <property type="entry name" value="AB_hydrolase_fold"/>
</dbReference>
<sequence length="3177" mass="326098">MTEFDELYLKSEMSLAAYATFSIDMSPEDYIRSLENGGEGLSTTQAVEFASRWKVAAQFNDELTAGQLELGLGTGLSVTIFEDRQTGEQVLAIRGTDDLQDVFTDLVDVSLLGSGALMPQYEALTDKVQDWLDAGILQPGFSVTGHSLGGFLAQLLTVDRSDVVSGADTFNAPGVGGTVDELLEQFGRTQDSVDLSLIRNHQAAPGYELTSGLGTMLGEVDPIFVEESESPWENHSMSRISDSLAVQKVFAIVDPSASMDEISEVLLASAPAANARLESAVASLGRLFGESFSSETQGRDSLYENLDALSSDLEGRSGPSLSLVSFAGNSAGELLSLASGDIAYRYALANGDAFAVLGDDSLFAMHNMSGELDMYDAATGEGRLTDDWLSDRAAFVEARTETANGNTPVGDERIEYHDLGLGQLAFVDKAGAGASRRIVFGSEGADLLDQGGAAVDHLYGGDGNDLLEGAGGADRLEGGHGYDTYLAGADDTILDTDRDGRVRFSDRILSGGRRQDDGSYISADGQIVYEWSTADSTLAVTGPEGSLIIENFRDSGDLGIVLDEAPADPGEPGSESNVILGDFAPMVDANGNPEYDQWGNIVPDGPEPGREDTIYDTPDEDLIDSGGGDDWLARLHGGDDVVKLGDGDDEIRTNVGVSGTLHAEGGAGRDYIGAWTADDVLIGGADGDGLYGASGDDWLFGDERPAGGVVDWIAAGAEEEGSGEKGDWFDAEDGNDHVLGGPGDDLAAGGNGNDTIVLGGGDDWAHGDLNTYFEGGDPWRDWRVNETIVDAGGLTQYQWSLENIRIQGDPGVGNDTIYMGAGDDVAIGGKGDDYIDLGTGNDRGFGEGGHDVLIGGAGDDRLIGDMKDDASDASGHGNDILDGGAGDDRLQGDGGHDILLGGSGNDILAGDTTEEHFGDDQLDGGLGDDELYGGGGNDVLSGGDGADSLWGDGAMASDDHQGDDHLDGGEGNDLLVGGGGSDALLGGDGDDELYGEAGDTPASAQGDDRLEGGEGNDLLVGGGGDDYLLGGEGDDQLGGDMNDTPVDALGDDYLDGGAGNDVLNGVGGNDTLVGGLGADQLFGDAGDLDGSLHGADWLEGGEGNDTLVGMGGQDVLYGDAGDDILLGDHDSVDPAYYGNDTLHGGDGNDQMQGGGLDDTLYGEAGDDFIEGDSGGITGAEHGNDQLYGGAGNDQLIGEGGDDHLVGGAGNDLLGGDADNMAPSFHGNDILEGGAGDDHLKGQGGDDRLFGGIGNDQLFGGAGDDVLTGGDGVNYLNGGVGDDFLEGGSGDDELHGNAGADQLEGGAGNDHLSGGAGDDRLVGGGGDDHYVYFSGQGADVIDNADGGFDRLDFGDITLDRLSFSQEGDDLLVLVDGDSGQSVRVLNHFLGGDAAIDSIQVGDGEALDTQRVNAMAAAAALDGFTAALAGASGDDILTGYETTDLLHGLGGDDELHGLAGSDQLEGGVGHDRLHGGEGDDRLIGGSGDDSYAYASGQGVDVIDNVGGGFDRLDFGDITLDRLSFSQEGDDLLVLVDGDSGQSVRVLNHFLGGDAAIDSIQVGDGEALDTQRVNAMAAAAALDGFTAALAGASGDDILTGYETTDLLHGLGGDDELHGLAGSDQLEGGVGHDRLHGGEGDDRLIGGSGDDSYAYASGQGVDVIDNVGGGFDRLDFGDITLDRLSFSQEDDDLLVLVDGDSGQSVRVLNHFLGGDAAIDSIQVGDGEALDTQRVNAMAAAAALDGFTAALAGASGDDILTGYETTDLLHGLGGDDELHGLAGSDQLEGGVGHDRLHGGEGDDRLIGGSGDDSYAYASGQGVDVIDNVGGGFDRLDFGDITLDRLSFSQEDDDLLVLVDGDSGQSVRVLNHFLGGDAAIDSIQVGDGEALDTQRVNAMAVAPDEFDAVLIGTSSDDVLNGYSTSDLLQGGEGDDTISGHSGADKLQGGAGNDSLHGGDDGDQLYGGAGDDQLHGDAGNDDLYGEAGADVLFGGAGNDRFFSYDGKDLAYGGEGDDSYYTVTAHESAGEGIDSIYSGHLRSLPDNVENLYMNYGDRYNPIYSYTVQGNDLDNIIGTSGRGIVGDVFDPGGGADKIIVNGLDEPVVYVDNPGDQIVGDFHEVRSELDYHLPDDRFYSRVNNRLTLVGSDPISGWGNSGDNVIKSHRNYANNVLFGGDGDDTYVVGLSDQVVESENSGFDKAYVMLDVGPNKTESYDISLADLNFQGVEAIGFATVITYGVFTSSDVEFTFRGGGDDDIILLNELNVLAPGNQDFNPPTHVYAGDGDDRITGSRGLDIIDGGEGADYMYGGAHSDTYYVDDVGDQVVESVSVTDPLSRVWDYNRRLGSSLSGGYDRIHSTVDYELPDNVEELILSGSDEISGVGNDQDNVLTGNSANNLLKGGLGDDTYVYQEAGGEDTVDNRDGGSGKLILEEISLNRVDLGRDGNDLVIVVDGSSQLNQSVRVLDHFLGDDAMIDIFKFGHSTIDAEHVAAIVAANEYPGEFSTVVVGTEEDDSLTAYQTSDLLQGLDGNDALWGSAGSDRLEGGSGDDTLYGGDGLDRGSGSDVLFGGLGNDELYGEDGDDALAGGAGNDDYYYSANGGVDVIDNTGGGTDTVFFLGGIDRSRITFHQDGDDLVMLLDDDLGQQVRVTNHFLGGDAAISYVQPTDCGNAIAAGDIASQLTALPGSSGGDSGGDAGGGDTTTPPPGDGGDTPPTAETGGADTVVGTSGNDVLLGGADNDTLDGQGGDDLLRGGVGDDTYRFGGGGQAVLQEADGNDTLLFTDGIGFNSVSSGLMKSGDDLVLKVDGGPDQVTLSGFFRGGSDVVETISFESGGSLTSDQIFGAFGLPVPDGSSPYAGTVEGTNGDDASVQGTADADRLVGLNGNDTLEGGAGNDLLIGGRGDDTYVFNAGDGQDRIDNTGGGSDTLQFADAGFNDVASGLMKSGDDLVLQVGSGGDKVTIGAFFQGGDHAIDSLAFADGSQLSKAQIFGAFGLTDPDPDGSPDYTGLPDERAYGTVQSARSGSETIIGSSDADLIDGGAGNDVLDGGLGDDWLIGGRGDDQFLQTRGGGADSITAYDPTAGKTDVLSFGPDVAHDQLWFEQSGDDLAVGIIGTDDSATISGWYLGEAHHVEQIQTADGYTLLDSQVDNLVSAMASFAPPSAGETVLSTAYRDALQPTISASWQ</sequence>
<evidence type="ECO:0000256" key="1">
    <source>
        <dbReference type="ARBA" id="ARBA00004370"/>
    </source>
</evidence>
<feature type="compositionally biased region" description="Gly residues" evidence="9">
    <location>
        <begin position="2680"/>
        <end position="2693"/>
    </location>
</feature>
<dbReference type="Gene3D" id="3.40.50.1820">
    <property type="entry name" value="alpha/beta hydrolase"/>
    <property type="match status" value="1"/>
</dbReference>
<accession>A0ABZ0YZS4</accession>
<comment type="subcellular location">
    <subcellularLocation>
        <location evidence="1">Membrane</location>
    </subcellularLocation>
    <subcellularLocation>
        <location evidence="2">Secreted</location>
    </subcellularLocation>
</comment>
<evidence type="ECO:0000256" key="3">
    <source>
        <dbReference type="ARBA" id="ARBA00022525"/>
    </source>
</evidence>
<dbReference type="PRINTS" id="PR01488">
    <property type="entry name" value="RTXTOXINA"/>
</dbReference>
<feature type="compositionally biased region" description="Basic and acidic residues" evidence="9">
    <location>
        <begin position="886"/>
        <end position="896"/>
    </location>
</feature>
<dbReference type="PROSITE" id="PS00330">
    <property type="entry name" value="HEMOLYSIN_CALCIUM"/>
    <property type="match status" value="26"/>
</dbReference>
<dbReference type="InterPro" id="IPR018511">
    <property type="entry name" value="Hemolysin-typ_Ca-bd_CS"/>
</dbReference>
<evidence type="ECO:0000259" key="10">
    <source>
        <dbReference type="Pfam" id="PF06594"/>
    </source>
</evidence>
<dbReference type="SUPFAM" id="SSF53474">
    <property type="entry name" value="alpha/beta-Hydrolases"/>
    <property type="match status" value="1"/>
</dbReference>
<organism evidence="11 12">
    <name type="scientific">Guyparkeria halophila</name>
    <dbReference type="NCBI Taxonomy" id="47960"/>
    <lineage>
        <taxon>Bacteria</taxon>
        <taxon>Pseudomonadati</taxon>
        <taxon>Pseudomonadota</taxon>
        <taxon>Gammaproteobacteria</taxon>
        <taxon>Chromatiales</taxon>
        <taxon>Thioalkalibacteraceae</taxon>
        <taxon>Guyparkeria</taxon>
    </lineage>
</organism>
<feature type="compositionally biased region" description="Basic and acidic residues" evidence="9">
    <location>
        <begin position="957"/>
        <end position="968"/>
    </location>
</feature>
<feature type="compositionally biased region" description="Gly residues" evidence="9">
    <location>
        <begin position="1144"/>
        <end position="1156"/>
    </location>
</feature>
<dbReference type="Pfam" id="PF00353">
    <property type="entry name" value="HemolysinCabind"/>
    <property type="match status" value="27"/>
</dbReference>
<dbReference type="InterPro" id="IPR001343">
    <property type="entry name" value="Hemolysn_Ca-bd"/>
</dbReference>
<feature type="domain" description="Haemolysin-type calcium binding-related" evidence="10">
    <location>
        <begin position="2940"/>
        <end position="2980"/>
    </location>
</feature>
<feature type="region of interest" description="Disordered" evidence="9">
    <location>
        <begin position="1285"/>
        <end position="1318"/>
    </location>
</feature>
<feature type="domain" description="Haemolysin-type calcium binding-related" evidence="10">
    <location>
        <begin position="3099"/>
        <end position="3135"/>
    </location>
</feature>
<feature type="domain" description="Haemolysin-type calcium binding-related" evidence="10">
    <location>
        <begin position="2793"/>
        <end position="2833"/>
    </location>
</feature>
<protein>
    <submittedName>
        <fullName evidence="11">Calcium-binding protein</fullName>
    </submittedName>
</protein>
<reference evidence="11 12" key="1">
    <citation type="submission" date="2023-11" db="EMBL/GenBank/DDBJ databases">
        <title>MicrobeMod: A computational toolkit for identifying prokaryotic methylation and restriction-modification with nanopore sequencing.</title>
        <authorList>
            <person name="Crits-Christoph A."/>
            <person name="Kang S.C."/>
            <person name="Lee H."/>
            <person name="Ostrov N."/>
        </authorList>
    </citation>
    <scope>NUCLEOTIDE SEQUENCE [LARGE SCALE GENOMIC DNA]</scope>
    <source>
        <strain evidence="11 12">ATCC 49870</strain>
    </source>
</reference>
<feature type="compositionally biased region" description="Low complexity" evidence="9">
    <location>
        <begin position="2704"/>
        <end position="2714"/>
    </location>
</feature>
<feature type="region of interest" description="Disordered" evidence="9">
    <location>
        <begin position="1918"/>
        <end position="1974"/>
    </location>
</feature>
<evidence type="ECO:0000256" key="4">
    <source>
        <dbReference type="ARBA" id="ARBA00022656"/>
    </source>
</evidence>
<dbReference type="Pfam" id="PF06594">
    <property type="entry name" value="HCBP_related"/>
    <property type="match status" value="3"/>
</dbReference>
<dbReference type="PANTHER" id="PTHR38340">
    <property type="entry name" value="S-LAYER PROTEIN"/>
    <property type="match status" value="1"/>
</dbReference>
<feature type="compositionally biased region" description="Acidic residues" evidence="9">
    <location>
        <begin position="920"/>
        <end position="931"/>
    </location>
</feature>
<dbReference type="EMBL" id="CP140153">
    <property type="protein sequence ID" value="WQH17238.1"/>
    <property type="molecule type" value="Genomic_DNA"/>
</dbReference>
<dbReference type="PANTHER" id="PTHR38340:SF1">
    <property type="entry name" value="S-LAYER PROTEIN"/>
    <property type="match status" value="1"/>
</dbReference>
<evidence type="ECO:0000256" key="8">
    <source>
        <dbReference type="ARBA" id="ARBA00023136"/>
    </source>
</evidence>
<dbReference type="InterPro" id="IPR003995">
    <property type="entry name" value="RTX_toxin_determinant-A"/>
</dbReference>
<keyword evidence="6" id="KW-0106">Calcium</keyword>
<dbReference type="PRINTS" id="PR00313">
    <property type="entry name" value="CABNDNGRPT"/>
</dbReference>
<gene>
    <name evidence="11" type="ORF">SR882_04875</name>
</gene>
<feature type="compositionally biased region" description="Gly residues" evidence="9">
    <location>
        <begin position="932"/>
        <end position="945"/>
    </location>
</feature>
<keyword evidence="7" id="KW-0843">Virulence</keyword>
<dbReference type="SUPFAM" id="SSF51120">
    <property type="entry name" value="beta-Roll"/>
    <property type="match status" value="15"/>
</dbReference>
<feature type="region of interest" description="Disordered" evidence="9">
    <location>
        <begin position="864"/>
        <end position="1053"/>
    </location>
</feature>
<evidence type="ECO:0000256" key="7">
    <source>
        <dbReference type="ARBA" id="ARBA00023026"/>
    </source>
</evidence>
<keyword evidence="5" id="KW-0677">Repeat</keyword>
<evidence type="ECO:0000313" key="11">
    <source>
        <dbReference type="EMBL" id="WQH17238.1"/>
    </source>
</evidence>
<dbReference type="InterPro" id="IPR050557">
    <property type="entry name" value="RTX_toxin/Mannuronan_C5-epim"/>
</dbReference>
<dbReference type="Gene3D" id="2.150.10.10">
    <property type="entry name" value="Serralysin-like metalloprotease, C-terminal"/>
    <property type="match status" value="19"/>
</dbReference>
<evidence type="ECO:0000256" key="9">
    <source>
        <dbReference type="SAM" id="MobiDB-lite"/>
    </source>
</evidence>